<dbReference type="EMBL" id="JABXYJ010000014">
    <property type="protein sequence ID" value="NVO79395.1"/>
    <property type="molecule type" value="Genomic_DNA"/>
</dbReference>
<dbReference type="AlphaFoldDB" id="A0A850QNZ9"/>
<proteinExistence type="predicted"/>
<accession>A0A850QNZ9</accession>
<protein>
    <submittedName>
        <fullName evidence="1">Uncharacterized protein</fullName>
    </submittedName>
</protein>
<evidence type="ECO:0000313" key="1">
    <source>
        <dbReference type="EMBL" id="NVO79395.1"/>
    </source>
</evidence>
<dbReference type="RefSeq" id="WP_176805039.1">
    <property type="nucleotide sequence ID" value="NZ_JABXYJ010000014.1"/>
</dbReference>
<sequence length="83" mass="8969">MFAKLFGSDDDQILVTAGSAEDGRPEVKFAFEPKGLGVCHIAAFYPDTDEGWDKAELALKEMTEEKARAAISAAKAQMEAMAE</sequence>
<name>A0A850QNZ9_9BURK</name>
<gene>
    <name evidence="1" type="ORF">HV832_16370</name>
</gene>
<comment type="caution">
    <text evidence="1">The sequence shown here is derived from an EMBL/GenBank/DDBJ whole genome shotgun (WGS) entry which is preliminary data.</text>
</comment>
<keyword evidence="2" id="KW-1185">Reference proteome</keyword>
<organism evidence="1 2">
    <name type="scientific">Undibacterium oligocarboniphilum</name>
    <dbReference type="NCBI Taxonomy" id="666702"/>
    <lineage>
        <taxon>Bacteria</taxon>
        <taxon>Pseudomonadati</taxon>
        <taxon>Pseudomonadota</taxon>
        <taxon>Betaproteobacteria</taxon>
        <taxon>Burkholderiales</taxon>
        <taxon>Oxalobacteraceae</taxon>
        <taxon>Undibacterium</taxon>
    </lineage>
</organism>
<evidence type="ECO:0000313" key="2">
    <source>
        <dbReference type="Proteomes" id="UP000588051"/>
    </source>
</evidence>
<reference evidence="1 2" key="1">
    <citation type="submission" date="2020-06" db="EMBL/GenBank/DDBJ databases">
        <authorList>
            <person name="Qiu C."/>
            <person name="Liu Z."/>
        </authorList>
    </citation>
    <scope>NUCLEOTIDE SEQUENCE [LARGE SCALE GENOMIC DNA]</scope>
    <source>
        <strain evidence="1 2">EM 1</strain>
    </source>
</reference>
<dbReference type="Proteomes" id="UP000588051">
    <property type="component" value="Unassembled WGS sequence"/>
</dbReference>